<dbReference type="CDD" id="cd09009">
    <property type="entry name" value="PNP-EcPNPII_like"/>
    <property type="match status" value="1"/>
</dbReference>
<dbReference type="NCBIfam" id="TIGR01697">
    <property type="entry name" value="PNPH-PUNA-XAPA"/>
    <property type="match status" value="1"/>
</dbReference>
<dbReference type="NCBIfam" id="NF006054">
    <property type="entry name" value="PRK08202.1"/>
    <property type="match status" value="1"/>
</dbReference>
<keyword evidence="5" id="KW-1185">Reference proteome</keyword>
<dbReference type="PANTHER" id="PTHR11904:SF9">
    <property type="entry name" value="PURINE NUCLEOSIDE PHOSPHORYLASE-RELATED"/>
    <property type="match status" value="1"/>
</dbReference>
<dbReference type="EMBL" id="JAGRRH010000021">
    <property type="protein sequence ID" value="KAG7346800.1"/>
    <property type="molecule type" value="Genomic_DNA"/>
</dbReference>
<name>A0A9K3KPJ8_9STRA</name>
<evidence type="ECO:0000256" key="2">
    <source>
        <dbReference type="ARBA" id="ARBA00022679"/>
    </source>
</evidence>
<accession>A0A9K3KPJ8</accession>
<evidence type="ECO:0000313" key="5">
    <source>
        <dbReference type="Proteomes" id="UP000693970"/>
    </source>
</evidence>
<reference evidence="4" key="1">
    <citation type="journal article" date="2021" name="Sci. Rep.">
        <title>Diploid genomic architecture of Nitzschia inconspicua, an elite biomass production diatom.</title>
        <authorList>
            <person name="Oliver A."/>
            <person name="Podell S."/>
            <person name="Pinowska A."/>
            <person name="Traller J.C."/>
            <person name="Smith S.R."/>
            <person name="McClure R."/>
            <person name="Beliaev A."/>
            <person name="Bohutskyi P."/>
            <person name="Hill E.A."/>
            <person name="Rabines A."/>
            <person name="Zheng H."/>
            <person name="Allen L.Z."/>
            <person name="Kuo A."/>
            <person name="Grigoriev I.V."/>
            <person name="Allen A.E."/>
            <person name="Hazlebeck D."/>
            <person name="Allen E.E."/>
        </authorList>
    </citation>
    <scope>NUCLEOTIDE SEQUENCE</scope>
    <source>
        <strain evidence="4">Hildebrandi</strain>
    </source>
</reference>
<keyword evidence="2" id="KW-0808">Transferase</keyword>
<keyword evidence="1" id="KW-0328">Glycosyltransferase</keyword>
<gene>
    <name evidence="4" type="ORF">IV203_005869</name>
</gene>
<evidence type="ECO:0000259" key="3">
    <source>
        <dbReference type="Pfam" id="PF01048"/>
    </source>
</evidence>
<dbReference type="AlphaFoldDB" id="A0A9K3KPJ8"/>
<protein>
    <submittedName>
        <fullName evidence="4">Purine nucleoside phosphorylase</fullName>
    </submittedName>
</protein>
<dbReference type="GO" id="GO:0005737">
    <property type="term" value="C:cytoplasm"/>
    <property type="evidence" value="ECO:0007669"/>
    <property type="project" value="TreeGrafter"/>
</dbReference>
<dbReference type="GO" id="GO:0004731">
    <property type="term" value="F:purine-nucleoside phosphorylase activity"/>
    <property type="evidence" value="ECO:0007669"/>
    <property type="project" value="InterPro"/>
</dbReference>
<dbReference type="OrthoDB" id="10261782at2759"/>
<dbReference type="InterPro" id="IPR011268">
    <property type="entry name" value="Purine_phosphorylase"/>
</dbReference>
<reference evidence="4" key="2">
    <citation type="submission" date="2021-04" db="EMBL/GenBank/DDBJ databases">
        <authorList>
            <person name="Podell S."/>
        </authorList>
    </citation>
    <scope>NUCLEOTIDE SEQUENCE</scope>
    <source>
        <strain evidence="4">Hildebrandi</strain>
    </source>
</reference>
<evidence type="ECO:0000256" key="1">
    <source>
        <dbReference type="ARBA" id="ARBA00022676"/>
    </source>
</evidence>
<organism evidence="4 5">
    <name type="scientific">Nitzschia inconspicua</name>
    <dbReference type="NCBI Taxonomy" id="303405"/>
    <lineage>
        <taxon>Eukaryota</taxon>
        <taxon>Sar</taxon>
        <taxon>Stramenopiles</taxon>
        <taxon>Ochrophyta</taxon>
        <taxon>Bacillariophyta</taxon>
        <taxon>Bacillariophyceae</taxon>
        <taxon>Bacillariophycidae</taxon>
        <taxon>Bacillariales</taxon>
        <taxon>Bacillariaceae</taxon>
        <taxon>Nitzschia</taxon>
    </lineage>
</organism>
<sequence>MDESFLPYRVAAAYLSKKLEDEGMDFPQVGVICGSGLSELSKALEGQTLAVKYSDIPGFPAHCTVAGHKGEVVFGNLSGVPACCFRGRFHSYEGHDMKTVVLPVTVMRCLKVKIVIVTNAAGGLNPDYKVGDVVCVSDHLAIPQLAGKNPLVGPNDEELGPRFPATSNAYNEDLRKSAKTAADEMGIDFLKTHGTYCFVSGPMYESKAECRFLRTLGGDCVGMSTIPEVVTAHHCNMQVLCLSLITNKVIMEGDEGVPVANHAEVLEAVGKRSVQMQGLVKKVIEVLKRELLPKIPELSPVNLRSAELQHQQTLASQKVNGMISVETLAFGAACAIAGSFFTKMARN</sequence>
<dbReference type="Proteomes" id="UP000693970">
    <property type="component" value="Unassembled WGS sequence"/>
</dbReference>
<dbReference type="GO" id="GO:0009116">
    <property type="term" value="P:nucleoside metabolic process"/>
    <property type="evidence" value="ECO:0007669"/>
    <property type="project" value="InterPro"/>
</dbReference>
<dbReference type="Pfam" id="PF01048">
    <property type="entry name" value="PNP_UDP_1"/>
    <property type="match status" value="1"/>
</dbReference>
<dbReference type="PANTHER" id="PTHR11904">
    <property type="entry name" value="METHYLTHIOADENOSINE/PURINE NUCLEOSIDE PHOSPHORYLASE"/>
    <property type="match status" value="1"/>
</dbReference>
<proteinExistence type="predicted"/>
<comment type="caution">
    <text evidence="4">The sequence shown here is derived from an EMBL/GenBank/DDBJ whole genome shotgun (WGS) entry which is preliminary data.</text>
</comment>
<feature type="domain" description="Nucleoside phosphorylase" evidence="3">
    <location>
        <begin position="29"/>
        <end position="284"/>
    </location>
</feature>
<evidence type="ECO:0000313" key="4">
    <source>
        <dbReference type="EMBL" id="KAG7346800.1"/>
    </source>
</evidence>
<dbReference type="InterPro" id="IPR000845">
    <property type="entry name" value="Nucleoside_phosphorylase_d"/>
</dbReference>